<evidence type="ECO:0000313" key="4">
    <source>
        <dbReference type="Proteomes" id="UP001383192"/>
    </source>
</evidence>
<dbReference type="EMBL" id="JAYKXP010000010">
    <property type="protein sequence ID" value="KAK7053164.1"/>
    <property type="molecule type" value="Genomic_DNA"/>
</dbReference>
<feature type="region of interest" description="Disordered" evidence="1">
    <location>
        <begin position="26"/>
        <end position="69"/>
    </location>
</feature>
<protein>
    <submittedName>
        <fullName evidence="3">Uncharacterized protein</fullName>
    </submittedName>
</protein>
<proteinExistence type="predicted"/>
<evidence type="ECO:0000256" key="1">
    <source>
        <dbReference type="SAM" id="MobiDB-lite"/>
    </source>
</evidence>
<name>A0AAW0DN56_9AGAR</name>
<gene>
    <name evidence="3" type="ORF">VNI00_003783</name>
</gene>
<organism evidence="3 4">
    <name type="scientific">Paramarasmius palmivorus</name>
    <dbReference type="NCBI Taxonomy" id="297713"/>
    <lineage>
        <taxon>Eukaryota</taxon>
        <taxon>Fungi</taxon>
        <taxon>Dikarya</taxon>
        <taxon>Basidiomycota</taxon>
        <taxon>Agaricomycotina</taxon>
        <taxon>Agaricomycetes</taxon>
        <taxon>Agaricomycetidae</taxon>
        <taxon>Agaricales</taxon>
        <taxon>Marasmiineae</taxon>
        <taxon>Marasmiaceae</taxon>
        <taxon>Paramarasmius</taxon>
    </lineage>
</organism>
<evidence type="ECO:0000256" key="2">
    <source>
        <dbReference type="SAM" id="SignalP"/>
    </source>
</evidence>
<dbReference type="AlphaFoldDB" id="A0AAW0DN56"/>
<feature type="compositionally biased region" description="Low complexity" evidence="1">
    <location>
        <begin position="52"/>
        <end position="61"/>
    </location>
</feature>
<reference evidence="3 4" key="1">
    <citation type="submission" date="2024-01" db="EMBL/GenBank/DDBJ databases">
        <title>A draft genome for a cacao thread blight-causing isolate of Paramarasmius palmivorus.</title>
        <authorList>
            <person name="Baruah I.K."/>
            <person name="Bukari Y."/>
            <person name="Amoako-Attah I."/>
            <person name="Meinhardt L.W."/>
            <person name="Bailey B.A."/>
            <person name="Cohen S.P."/>
        </authorList>
    </citation>
    <scope>NUCLEOTIDE SEQUENCE [LARGE SCALE GENOMIC DNA]</scope>
    <source>
        <strain evidence="3 4">GH-12</strain>
    </source>
</reference>
<keyword evidence="2" id="KW-0732">Signal</keyword>
<evidence type="ECO:0000313" key="3">
    <source>
        <dbReference type="EMBL" id="KAK7053164.1"/>
    </source>
</evidence>
<sequence length="287" mass="30487">MKWINHLIIFFLLVLCLADTGLAAPAKKKPKVPSKRPSTPPPPVQRPPTPPAGSSGSSSGPDPAEKGKCAQPAELTLYSKVTSVKGSNGKNVCGFKKDGSGCVGLSSLSSNLLAKDVTECRSLATQNQATADKDKALNAAVDSEFNRIEAHIFGTDPTLGKTVGRHLASNFVPKNKELIRQSNTKTFLSRFLNNPNDNINNPVKTTWDDDDTEGAGWTKAEVETMCKFAIKTVLKSTGKEKLKSGGSRTSMSVPSGRNFNLCLTVLGDASVFPKSIDPTTAKPGTPC</sequence>
<feature type="chain" id="PRO_5043979200" evidence="2">
    <location>
        <begin position="24"/>
        <end position="287"/>
    </location>
</feature>
<accession>A0AAW0DN56</accession>
<keyword evidence="4" id="KW-1185">Reference proteome</keyword>
<feature type="compositionally biased region" description="Pro residues" evidence="1">
    <location>
        <begin position="38"/>
        <end position="51"/>
    </location>
</feature>
<dbReference type="Proteomes" id="UP001383192">
    <property type="component" value="Unassembled WGS sequence"/>
</dbReference>
<feature type="signal peptide" evidence="2">
    <location>
        <begin position="1"/>
        <end position="23"/>
    </location>
</feature>
<comment type="caution">
    <text evidence="3">The sequence shown here is derived from an EMBL/GenBank/DDBJ whole genome shotgun (WGS) entry which is preliminary data.</text>
</comment>